<dbReference type="OrthoDB" id="7867757at2"/>
<dbReference type="InterPro" id="IPR011049">
    <property type="entry name" value="Serralysin-like_metalloprot_C"/>
</dbReference>
<sequence>MIAVWIMLGLGLGAVALDLLGDDESSDDTPDDTPEDSDGELFFVDDGETVTGTDGTDLFTYDPSATGLAGATASGGAGDDVFIFDTGGLVLNSSALDGGTGNDLMRVNANASTISGGEGDDTIEGALTGGRVFGDAGDDQITIVTRGADNPELDGGLGNDTIDARGSNNIGLFGAEGDDLLITDGFGVGGAAYLITADGGEGDDTLRHEYSYSPPRVDAEPGVDLPAQLTGGSGADVFEIGLIAGNGGFTGNGSETVTETIAVVQDFAPGEDVLTIDLGGLGLGYTATEATLVENTADGTTTFQMTLTSATLPTQNLSVTMNNATGVSWDDVVFTNGTPPTLVPPAVV</sequence>
<dbReference type="PATRIC" id="fig|1675527.3.peg.1213"/>
<proteinExistence type="predicted"/>
<dbReference type="Gene3D" id="2.160.20.160">
    <property type="match status" value="1"/>
</dbReference>
<comment type="caution">
    <text evidence="1">The sequence shown here is derived from an EMBL/GenBank/DDBJ whole genome shotgun (WGS) entry which is preliminary data.</text>
</comment>
<protein>
    <submittedName>
        <fullName evidence="1">Hemolysin-type calcium-binding region</fullName>
    </submittedName>
</protein>
<gene>
    <name evidence="1" type="ORF">AIOL_001140</name>
</gene>
<evidence type="ECO:0000313" key="2">
    <source>
        <dbReference type="Proteomes" id="UP000037178"/>
    </source>
</evidence>
<dbReference type="PRINTS" id="PR00313">
    <property type="entry name" value="CABNDNGRPT"/>
</dbReference>
<dbReference type="Proteomes" id="UP000037178">
    <property type="component" value="Unassembled WGS sequence"/>
</dbReference>
<reference evidence="1 2" key="1">
    <citation type="submission" date="2015-06" db="EMBL/GenBank/DDBJ databases">
        <title>Draft genome sequence of an Alphaproteobacteria species associated to the Mediterranean sponge Oscarella lobularis.</title>
        <authorList>
            <person name="Jourda C."/>
            <person name="Santini S."/>
            <person name="Claverie J.-M."/>
        </authorList>
    </citation>
    <scope>NUCLEOTIDE SEQUENCE [LARGE SCALE GENOMIC DNA]</scope>
    <source>
        <strain evidence="1">IGS</strain>
    </source>
</reference>
<dbReference type="AlphaFoldDB" id="A0A0J9GRT5"/>
<keyword evidence="2" id="KW-1185">Reference proteome</keyword>
<dbReference type="RefSeq" id="WP_152912384.1">
    <property type="nucleotide sequence ID" value="NZ_LFTY01000002.1"/>
</dbReference>
<accession>A0A0J9GRT5</accession>
<dbReference type="EMBL" id="LFTY01000002">
    <property type="protein sequence ID" value="KMW56188.1"/>
    <property type="molecule type" value="Genomic_DNA"/>
</dbReference>
<dbReference type="STRING" id="1675527.AIOL_001140"/>
<organism evidence="1 2">
    <name type="scientific">Candidatus Rhodobacter oscarellae</name>
    <dbReference type="NCBI Taxonomy" id="1675527"/>
    <lineage>
        <taxon>Bacteria</taxon>
        <taxon>Pseudomonadati</taxon>
        <taxon>Pseudomonadota</taxon>
        <taxon>Alphaproteobacteria</taxon>
        <taxon>Rhodobacterales</taxon>
        <taxon>Rhodobacter group</taxon>
        <taxon>Rhodobacter</taxon>
    </lineage>
</organism>
<evidence type="ECO:0000313" key="1">
    <source>
        <dbReference type="EMBL" id="KMW56188.1"/>
    </source>
</evidence>
<dbReference type="SUPFAM" id="SSF51120">
    <property type="entry name" value="beta-Roll"/>
    <property type="match status" value="1"/>
</dbReference>
<name>A0A0J9GRT5_9RHOB</name>